<evidence type="ECO:0000259" key="2">
    <source>
        <dbReference type="PROSITE" id="PS50181"/>
    </source>
</evidence>
<feature type="compositionally biased region" description="Low complexity" evidence="1">
    <location>
        <begin position="1"/>
        <end position="18"/>
    </location>
</feature>
<keyword evidence="4" id="KW-1185">Reference proteome</keyword>
<dbReference type="EMBL" id="KL197721">
    <property type="protein sequence ID" value="KDQ56778.1"/>
    <property type="molecule type" value="Genomic_DNA"/>
</dbReference>
<reference evidence="4" key="1">
    <citation type="journal article" date="2014" name="Proc. Natl. Acad. Sci. U.S.A.">
        <title>Extensive sampling of basidiomycete genomes demonstrates inadequacy of the white-rot/brown-rot paradigm for wood decay fungi.</title>
        <authorList>
            <person name="Riley R."/>
            <person name="Salamov A.A."/>
            <person name="Brown D.W."/>
            <person name="Nagy L.G."/>
            <person name="Floudas D."/>
            <person name="Held B.W."/>
            <person name="Levasseur A."/>
            <person name="Lombard V."/>
            <person name="Morin E."/>
            <person name="Otillar R."/>
            <person name="Lindquist E.A."/>
            <person name="Sun H."/>
            <person name="LaButti K.M."/>
            <person name="Schmutz J."/>
            <person name="Jabbour D."/>
            <person name="Luo H."/>
            <person name="Baker S.E."/>
            <person name="Pisabarro A.G."/>
            <person name="Walton J.D."/>
            <person name="Blanchette R.A."/>
            <person name="Henrissat B."/>
            <person name="Martin F."/>
            <person name="Cullen D."/>
            <person name="Hibbett D.S."/>
            <person name="Grigoriev I.V."/>
        </authorList>
    </citation>
    <scope>NUCLEOTIDE SEQUENCE [LARGE SCALE GENOMIC DNA]</scope>
    <source>
        <strain evidence="4">MUCL 33604</strain>
    </source>
</reference>
<dbReference type="OrthoDB" id="2322499at2759"/>
<dbReference type="InParanoid" id="A0A067PPP8"/>
<accession>A0A067PPP8</accession>
<evidence type="ECO:0000313" key="4">
    <source>
        <dbReference type="Proteomes" id="UP000027265"/>
    </source>
</evidence>
<dbReference type="CDD" id="cd09917">
    <property type="entry name" value="F-box_SF"/>
    <property type="match status" value="1"/>
</dbReference>
<evidence type="ECO:0000313" key="3">
    <source>
        <dbReference type="EMBL" id="KDQ56778.1"/>
    </source>
</evidence>
<name>A0A067PPP8_9AGAM</name>
<evidence type="ECO:0000256" key="1">
    <source>
        <dbReference type="SAM" id="MobiDB-lite"/>
    </source>
</evidence>
<sequence length="578" mass="65981">MTLLDSDSSSDGGNSSDDFWNVEEDGNSSEEEPDGNGSTADDGAAVTMRPLFLVPRSQCRAEELASPLLSTPLDVFFEICSYLNPKNLLALSRVSKPLRRVLMSRNSISVWKSARQLIPGLPECPSLMSEPEWAYLIFGTTCQSCWRVRVRKVEFALRRRVCEACMDQHLVDADELPERFPNANVWVTIMIPHLIISRDEPSHSRNTGFKAYWDTDVENMIRKLEGFEMDISEGRIDRTVLDKFKLEKVADVAEFLQKSEDYWEWYSENIKLWHEEKTESLMVETKRRLVSLGWQDEDIMGTDLLKAVSDYGIDKDLTPQRWEGIYAELEPELLLRRRRARIALITTLYNEYRETIPRAQCARLPTPTTILKFPDIIRILASEPHRDEVTLCIDVMSQLSTMISQWKLKIESDLLAQLPKGSRTPSDLGLVTSVFFCTSTACRGSNIQLVGFDALTHECSYRRPRRSEYHPECLVFSARGHAAAVSLCEALGLPLDTTLPQELDQLNPRFFCQNCSTTTSGRRGTDLAYTWCQCISHFRRGNAKHRESHASPRWIMLSSDARDALLSKEEDTDPELTE</sequence>
<dbReference type="InterPro" id="IPR036047">
    <property type="entry name" value="F-box-like_dom_sf"/>
</dbReference>
<proteinExistence type="predicted"/>
<dbReference type="Pfam" id="PF00646">
    <property type="entry name" value="F-box"/>
    <property type="match status" value="1"/>
</dbReference>
<dbReference type="SUPFAM" id="SSF81383">
    <property type="entry name" value="F-box domain"/>
    <property type="match status" value="1"/>
</dbReference>
<dbReference type="HOGENOM" id="CLU_010790_2_3_1"/>
<dbReference type="Proteomes" id="UP000027265">
    <property type="component" value="Unassembled WGS sequence"/>
</dbReference>
<gene>
    <name evidence="3" type="ORF">JAAARDRAFT_207845</name>
</gene>
<dbReference type="InterPro" id="IPR001810">
    <property type="entry name" value="F-box_dom"/>
</dbReference>
<protein>
    <recommendedName>
        <fullName evidence="2">F-box domain-containing protein</fullName>
    </recommendedName>
</protein>
<dbReference type="STRING" id="933084.A0A067PPP8"/>
<organism evidence="3 4">
    <name type="scientific">Jaapia argillacea MUCL 33604</name>
    <dbReference type="NCBI Taxonomy" id="933084"/>
    <lineage>
        <taxon>Eukaryota</taxon>
        <taxon>Fungi</taxon>
        <taxon>Dikarya</taxon>
        <taxon>Basidiomycota</taxon>
        <taxon>Agaricomycotina</taxon>
        <taxon>Agaricomycetes</taxon>
        <taxon>Agaricomycetidae</taxon>
        <taxon>Jaapiales</taxon>
        <taxon>Jaapiaceae</taxon>
        <taxon>Jaapia</taxon>
    </lineage>
</organism>
<dbReference type="PROSITE" id="PS50181">
    <property type="entry name" value="FBOX"/>
    <property type="match status" value="1"/>
</dbReference>
<dbReference type="SMART" id="SM00256">
    <property type="entry name" value="FBOX"/>
    <property type="match status" value="1"/>
</dbReference>
<feature type="domain" description="F-box" evidence="2">
    <location>
        <begin position="65"/>
        <end position="114"/>
    </location>
</feature>
<dbReference type="AlphaFoldDB" id="A0A067PPP8"/>
<feature type="compositionally biased region" description="Acidic residues" evidence="1">
    <location>
        <begin position="20"/>
        <end position="34"/>
    </location>
</feature>
<feature type="region of interest" description="Disordered" evidence="1">
    <location>
        <begin position="1"/>
        <end position="42"/>
    </location>
</feature>